<dbReference type="Proteomes" id="UP000008963">
    <property type="component" value="Chromosome"/>
</dbReference>
<protein>
    <submittedName>
        <fullName evidence="3">Exported protein</fullName>
    </submittedName>
</protein>
<sequence length="105" mass="11175">MKQIIAVTFLLFFSASNVVAKGGVGSSGGGGGVKPEQRQSLEEQMRLRQNGDVRIVAEAMSGNGTGGGKITQADPVEVKISDLYELTLKDGTVIKADEIKEFFKK</sequence>
<keyword evidence="4" id="KW-1185">Reference proteome</keyword>
<reference evidence="4" key="1">
    <citation type="journal article" date="2013" name="ISME J.">
        <title>A small predatory core genome in the divergent marine Bacteriovorax marinus SJ and the terrestrial Bdellovibrio bacteriovorus.</title>
        <authorList>
            <person name="Crossman L.C."/>
            <person name="Chen H."/>
            <person name="Cerdeno-Tarraga A.M."/>
            <person name="Brooks K."/>
            <person name="Quail M.A."/>
            <person name="Pineiro S.A."/>
            <person name="Hobley L."/>
            <person name="Sockett R.E."/>
            <person name="Bentley S.D."/>
            <person name="Parkhill J."/>
            <person name="Williams H.N."/>
            <person name="Stine O.C."/>
        </authorList>
    </citation>
    <scope>NUCLEOTIDE SEQUENCE [LARGE SCALE GENOMIC DNA]</scope>
    <source>
        <strain evidence="4">ATCC BAA-682 / DSM 15412 / SJ</strain>
    </source>
</reference>
<dbReference type="RefSeq" id="WP_014243036.1">
    <property type="nucleotide sequence ID" value="NC_016620.1"/>
</dbReference>
<keyword evidence="2" id="KW-0732">Signal</keyword>
<proteinExistence type="predicted"/>
<accession>E1X3F2</accession>
<dbReference type="KEGG" id="bmx:BMS_0322"/>
<evidence type="ECO:0000313" key="4">
    <source>
        <dbReference type="Proteomes" id="UP000008963"/>
    </source>
</evidence>
<gene>
    <name evidence="3" type="ordered locus">BMS_0322</name>
</gene>
<dbReference type="PATRIC" id="fig|862908.3.peg.310"/>
<evidence type="ECO:0000256" key="1">
    <source>
        <dbReference type="SAM" id="MobiDB-lite"/>
    </source>
</evidence>
<evidence type="ECO:0000256" key="2">
    <source>
        <dbReference type="SAM" id="SignalP"/>
    </source>
</evidence>
<dbReference type="HOGENOM" id="CLU_2232775_0_0_7"/>
<organism evidence="3 4">
    <name type="scientific">Halobacteriovorax marinus (strain ATCC BAA-682 / DSM 15412 / SJ)</name>
    <name type="common">Bacteriovorax marinus</name>
    <dbReference type="NCBI Taxonomy" id="862908"/>
    <lineage>
        <taxon>Bacteria</taxon>
        <taxon>Pseudomonadati</taxon>
        <taxon>Bdellovibrionota</taxon>
        <taxon>Bacteriovoracia</taxon>
        <taxon>Bacteriovoracales</taxon>
        <taxon>Halobacteriovoraceae</taxon>
        <taxon>Halobacteriovorax</taxon>
    </lineage>
</organism>
<dbReference type="EMBL" id="FQ312005">
    <property type="protein sequence ID" value="CBW25247.1"/>
    <property type="molecule type" value="Genomic_DNA"/>
</dbReference>
<dbReference type="STRING" id="862908.BMS_0322"/>
<feature type="signal peptide" evidence="2">
    <location>
        <begin position="1"/>
        <end position="20"/>
    </location>
</feature>
<evidence type="ECO:0000313" key="3">
    <source>
        <dbReference type="EMBL" id="CBW25247.1"/>
    </source>
</evidence>
<feature type="region of interest" description="Disordered" evidence="1">
    <location>
        <begin position="23"/>
        <end position="42"/>
    </location>
</feature>
<feature type="compositionally biased region" description="Gly residues" evidence="1">
    <location>
        <begin position="23"/>
        <end position="33"/>
    </location>
</feature>
<feature type="chain" id="PRO_5003154881" evidence="2">
    <location>
        <begin position="21"/>
        <end position="105"/>
    </location>
</feature>
<name>E1X3F2_HALMS</name>
<dbReference type="AlphaFoldDB" id="E1X3F2"/>